<keyword evidence="1" id="KW-1133">Transmembrane helix</keyword>
<dbReference type="EMBL" id="CABMJJ010000011">
    <property type="protein sequence ID" value="VVC04815.1"/>
    <property type="molecule type" value="Genomic_DNA"/>
</dbReference>
<feature type="transmembrane region" description="Helical" evidence="1">
    <location>
        <begin position="293"/>
        <end position="314"/>
    </location>
</feature>
<feature type="transmembrane region" description="Helical" evidence="1">
    <location>
        <begin position="219"/>
        <end position="240"/>
    </location>
</feature>
<keyword evidence="1" id="KW-0812">Transmembrane</keyword>
<name>A0A5E4LRS2_9ARCH</name>
<keyword evidence="1" id="KW-0472">Membrane</keyword>
<dbReference type="InterPro" id="IPR007254">
    <property type="entry name" value="DUF373"/>
</dbReference>
<feature type="transmembrane region" description="Helical" evidence="1">
    <location>
        <begin position="252"/>
        <end position="273"/>
    </location>
</feature>
<reference evidence="2 3" key="1">
    <citation type="submission" date="2019-08" db="EMBL/GenBank/DDBJ databases">
        <authorList>
            <person name="Vazquez-Campos X."/>
        </authorList>
    </citation>
    <scope>NUCLEOTIDE SEQUENCE [LARGE SCALE GENOMIC DNA]</scope>
    <source>
        <strain evidence="2">LFW-283_2</strain>
    </source>
</reference>
<evidence type="ECO:0000313" key="2">
    <source>
        <dbReference type="EMBL" id="VVC04815.1"/>
    </source>
</evidence>
<dbReference type="PANTHER" id="PTHR38815">
    <property type="entry name" value="HYPOTHETICAL MEMBRANE PROTEIN, CONSERVED, DUF373 FAMILY"/>
    <property type="match status" value="1"/>
</dbReference>
<evidence type="ECO:0000313" key="3">
    <source>
        <dbReference type="Proteomes" id="UP000789941"/>
    </source>
</evidence>
<dbReference type="AlphaFoldDB" id="A0A5E4LRS2"/>
<evidence type="ECO:0000256" key="1">
    <source>
        <dbReference type="SAM" id="Phobius"/>
    </source>
</evidence>
<sequence length="413" mass="45751">MKRPILVLCIDRDNDLYEKAKVSGPLIGRDKNLEGAVALSLADPEDPDSNAIYYAVKMHDKMKVDGHAVIIATLTGHRSLGYQADKEISSQLEKIVMEFNPVSCVLVSDGASDEEILPIIKSRIKVDSTKIVFIKQAKELEKTYFVILEKLRDPYFAKIAIGIPAVLILLLSISSYLGLGWQLVGILVGLVLLLRLSRFEDAIGGIIKDFRFSFERTSWIGYIGALAIITIGVFVGYQTFQKGMTLGLSNEKLVALVVGNTMWIFFIGLLVILVSKIADALMEKKKYRIAKYLLYSAAAGLTTFVLLVGCSWIVNLTEPYVDFGTFLLCIGISLVLGYLATSFVNWYRKEILLEMKIEGKEAISEHGTYLGKIVGIDGKKGKLIIQTVFEKRYTLPISSVSSVDDNVVLKAED</sequence>
<proteinExistence type="predicted"/>
<dbReference type="PANTHER" id="PTHR38815:SF1">
    <property type="entry name" value="DUF373 FAMILY PROTEIN"/>
    <property type="match status" value="1"/>
</dbReference>
<accession>A0A5E4LRS2</accession>
<dbReference type="Proteomes" id="UP000789941">
    <property type="component" value="Unassembled WGS sequence"/>
</dbReference>
<protein>
    <recommendedName>
        <fullName evidence="4">DUF373 family protein</fullName>
    </recommendedName>
</protein>
<evidence type="ECO:0008006" key="4">
    <source>
        <dbReference type="Google" id="ProtNLM"/>
    </source>
</evidence>
<feature type="transmembrane region" description="Helical" evidence="1">
    <location>
        <begin position="320"/>
        <end position="347"/>
    </location>
</feature>
<feature type="transmembrane region" description="Helical" evidence="1">
    <location>
        <begin position="155"/>
        <end position="173"/>
    </location>
</feature>
<feature type="transmembrane region" description="Helical" evidence="1">
    <location>
        <begin position="179"/>
        <end position="198"/>
    </location>
</feature>
<dbReference type="Pfam" id="PF04123">
    <property type="entry name" value="DUF373"/>
    <property type="match status" value="1"/>
</dbReference>
<gene>
    <name evidence="2" type="ORF">LFW2832_01128</name>
</gene>
<organism evidence="2 3">
    <name type="scientific">Candidatus Bilamarchaeum dharawalense</name>
    <dbReference type="NCBI Taxonomy" id="2885759"/>
    <lineage>
        <taxon>Archaea</taxon>
        <taxon>Candidatus Micrarchaeota</taxon>
        <taxon>Candidatus Micrarchaeia</taxon>
        <taxon>Candidatus Anstonellales</taxon>
        <taxon>Candidatus Bilamarchaeaceae</taxon>
        <taxon>Candidatus Bilamarchaeum</taxon>
    </lineage>
</organism>
<comment type="caution">
    <text evidence="2">The sequence shown here is derived from an EMBL/GenBank/DDBJ whole genome shotgun (WGS) entry which is preliminary data.</text>
</comment>